<protein>
    <recommendedName>
        <fullName evidence="1">SF4 helicase domain-containing protein</fullName>
    </recommendedName>
</protein>
<sequence>MAKLNQHLQDSFLRLALTDTEFLKLTIGRMKPKFFTSYLTENIAQLCYDYYAQFQEAPNQHFKDQLSRFLEDKPDDEIEEYRRYLKKLEELHEPNKAFILSRVHEFVRVREREIALVRASELLVRENDLEGADNVLYAALQSGIPEEDAGLDYLRDYSNITNRERETYLVPTGIQALDRLIGGYNRGQLLVCLGGYKAGKTFFLSHLAKTGLHHGLNILHISNEVSQWVQELRYDMMFTARGSKRIGQEVGYWKWTPAKGHQYHTSKIRSVYQTDVAIKARKRMQRFGGRLRIKKYPMGQCSPPEVERFLNYLEAFEDFTPDILLIDYLDIMDLSGFGKELRHQLNGVYIWAKGLADRRNILVATVSQVTRSALKKRYVSQRDVAEDARKCGNADIMLAIGRGDNEVRNNLAGISVIANREGQQDVSCTISLCYDLGQFCISSWIGVDVDNEIFEIGKEDEKSQGPN</sequence>
<dbReference type="GO" id="GO:0005524">
    <property type="term" value="F:ATP binding"/>
    <property type="evidence" value="ECO:0007669"/>
    <property type="project" value="InterPro"/>
</dbReference>
<name>A0A0F9WTR7_9ZZZZ</name>
<dbReference type="InterPro" id="IPR007694">
    <property type="entry name" value="DNA_helicase_DnaB-like_C"/>
</dbReference>
<reference evidence="2" key="1">
    <citation type="journal article" date="2015" name="Nature">
        <title>Complex archaea that bridge the gap between prokaryotes and eukaryotes.</title>
        <authorList>
            <person name="Spang A."/>
            <person name="Saw J.H."/>
            <person name="Jorgensen S.L."/>
            <person name="Zaremba-Niedzwiedzka K."/>
            <person name="Martijn J."/>
            <person name="Lind A.E."/>
            <person name="van Eijk R."/>
            <person name="Schleper C."/>
            <person name="Guy L."/>
            <person name="Ettema T.J."/>
        </authorList>
    </citation>
    <scope>NUCLEOTIDE SEQUENCE</scope>
</reference>
<dbReference type="InterPro" id="IPR027417">
    <property type="entry name" value="P-loop_NTPase"/>
</dbReference>
<gene>
    <name evidence="2" type="ORF">LCGC14_0235570</name>
</gene>
<evidence type="ECO:0000313" key="2">
    <source>
        <dbReference type="EMBL" id="KKN89711.1"/>
    </source>
</evidence>
<accession>A0A0F9WTR7</accession>
<dbReference type="Gene3D" id="3.40.50.300">
    <property type="entry name" value="P-loop containing nucleotide triphosphate hydrolases"/>
    <property type="match status" value="1"/>
</dbReference>
<dbReference type="EMBL" id="LAZR01000116">
    <property type="protein sequence ID" value="KKN89711.1"/>
    <property type="molecule type" value="Genomic_DNA"/>
</dbReference>
<comment type="caution">
    <text evidence="2">The sequence shown here is derived from an EMBL/GenBank/DDBJ whole genome shotgun (WGS) entry which is preliminary data.</text>
</comment>
<dbReference type="Pfam" id="PF03796">
    <property type="entry name" value="DnaB_C"/>
    <property type="match status" value="1"/>
</dbReference>
<dbReference type="SUPFAM" id="SSF52540">
    <property type="entry name" value="P-loop containing nucleoside triphosphate hydrolases"/>
    <property type="match status" value="1"/>
</dbReference>
<dbReference type="GO" id="GO:0003678">
    <property type="term" value="F:DNA helicase activity"/>
    <property type="evidence" value="ECO:0007669"/>
    <property type="project" value="InterPro"/>
</dbReference>
<proteinExistence type="predicted"/>
<dbReference type="GO" id="GO:0006260">
    <property type="term" value="P:DNA replication"/>
    <property type="evidence" value="ECO:0007669"/>
    <property type="project" value="InterPro"/>
</dbReference>
<feature type="domain" description="SF4 helicase" evidence="1">
    <location>
        <begin position="170"/>
        <end position="425"/>
    </location>
</feature>
<organism evidence="2">
    <name type="scientific">marine sediment metagenome</name>
    <dbReference type="NCBI Taxonomy" id="412755"/>
    <lineage>
        <taxon>unclassified sequences</taxon>
        <taxon>metagenomes</taxon>
        <taxon>ecological metagenomes</taxon>
    </lineage>
</organism>
<evidence type="ECO:0000259" key="1">
    <source>
        <dbReference type="Pfam" id="PF03796"/>
    </source>
</evidence>
<dbReference type="AlphaFoldDB" id="A0A0F9WTR7"/>